<reference evidence="10" key="2">
    <citation type="submission" date="2025-08" db="UniProtKB">
        <authorList>
            <consortium name="Ensembl"/>
        </authorList>
    </citation>
    <scope>IDENTIFICATION</scope>
</reference>
<keyword evidence="8" id="KW-0175">Coiled coil</keyword>
<comment type="subcellular location">
    <subcellularLocation>
        <location evidence="1">Nucleus</location>
    </subcellularLocation>
</comment>
<protein>
    <recommendedName>
        <fullName evidence="9">BZIP domain-containing protein</fullName>
    </recommendedName>
</protein>
<feature type="domain" description="BZIP" evidence="9">
    <location>
        <begin position="71"/>
        <end position="134"/>
    </location>
</feature>
<dbReference type="InterPro" id="IPR004827">
    <property type="entry name" value="bZIP"/>
</dbReference>
<dbReference type="Proteomes" id="UP001501920">
    <property type="component" value="Chromosome 21"/>
</dbReference>
<keyword evidence="5" id="KW-0238">DNA-binding</keyword>
<evidence type="ECO:0000256" key="7">
    <source>
        <dbReference type="ARBA" id="ARBA00023242"/>
    </source>
</evidence>
<proteinExistence type="inferred from homology"/>
<dbReference type="SMART" id="SM00338">
    <property type="entry name" value="BRLZ"/>
    <property type="match status" value="1"/>
</dbReference>
<dbReference type="Pfam" id="PF03131">
    <property type="entry name" value="bZIP_Maf"/>
    <property type="match status" value="1"/>
</dbReference>
<dbReference type="CDD" id="cd14718">
    <property type="entry name" value="bZIP_Maf_large"/>
    <property type="match status" value="1"/>
</dbReference>
<dbReference type="PANTHER" id="PTHR10129:SF49">
    <property type="entry name" value="KRML2.2 PROTEIN"/>
    <property type="match status" value="1"/>
</dbReference>
<reference evidence="10 11" key="1">
    <citation type="submission" date="2020-10" db="EMBL/GenBank/DDBJ databases">
        <title>Pygocentrus nattereri (red-bellied piranha) genome, fPygNat1, primary haplotype.</title>
        <authorList>
            <person name="Myers G."/>
            <person name="Meyer A."/>
            <person name="Karagic N."/>
            <person name="Pippel M."/>
            <person name="Winkler S."/>
            <person name="Tracey A."/>
            <person name="Wood J."/>
            <person name="Formenti G."/>
            <person name="Howe K."/>
            <person name="Fedrigo O."/>
            <person name="Jarvis E.D."/>
        </authorList>
    </citation>
    <scope>NUCLEOTIDE SEQUENCE [LARGE SCALE GENOMIC DNA]</scope>
</reference>
<accession>A0A3B4BX81</accession>
<reference evidence="10" key="3">
    <citation type="submission" date="2025-09" db="UniProtKB">
        <authorList>
            <consortium name="Ensembl"/>
        </authorList>
    </citation>
    <scope>IDENTIFICATION</scope>
</reference>
<dbReference type="STRING" id="42514.ENSPNAP00000003161"/>
<organism evidence="10 11">
    <name type="scientific">Pygocentrus nattereri</name>
    <name type="common">Red-bellied piranha</name>
    <dbReference type="NCBI Taxonomy" id="42514"/>
    <lineage>
        <taxon>Eukaryota</taxon>
        <taxon>Metazoa</taxon>
        <taxon>Chordata</taxon>
        <taxon>Craniata</taxon>
        <taxon>Vertebrata</taxon>
        <taxon>Euteleostomi</taxon>
        <taxon>Actinopterygii</taxon>
        <taxon>Neopterygii</taxon>
        <taxon>Teleostei</taxon>
        <taxon>Ostariophysi</taxon>
        <taxon>Characiformes</taxon>
        <taxon>Characoidei</taxon>
        <taxon>Pygocentrus</taxon>
    </lineage>
</organism>
<dbReference type="InterPro" id="IPR046347">
    <property type="entry name" value="bZIP_sf"/>
</dbReference>
<keyword evidence="4" id="KW-0805">Transcription regulation</keyword>
<keyword evidence="7" id="KW-0539">Nucleus</keyword>
<dbReference type="GO" id="GO:0005634">
    <property type="term" value="C:nucleus"/>
    <property type="evidence" value="ECO:0007669"/>
    <property type="project" value="UniProtKB-SubCell"/>
</dbReference>
<dbReference type="AlphaFoldDB" id="A0A3B4BX81"/>
<evidence type="ECO:0000259" key="9">
    <source>
        <dbReference type="PROSITE" id="PS50217"/>
    </source>
</evidence>
<evidence type="ECO:0000256" key="4">
    <source>
        <dbReference type="ARBA" id="ARBA00023015"/>
    </source>
</evidence>
<evidence type="ECO:0000256" key="2">
    <source>
        <dbReference type="ARBA" id="ARBA00008500"/>
    </source>
</evidence>
<evidence type="ECO:0000313" key="11">
    <source>
        <dbReference type="Proteomes" id="UP001501920"/>
    </source>
</evidence>
<name>A0A3B4BX81_PYGNA</name>
<dbReference type="PANTHER" id="PTHR10129">
    <property type="entry name" value="TRANSCRIPTION FACTOR MAF"/>
    <property type="match status" value="1"/>
</dbReference>
<sequence>RDTERRAEFGACKSAAQFPAQNEQLRALQCIPDQVSERARPQRLTDEQLVSMSVRELNRRLRGAGKEEVAHLKQKRRTLKNRGYAQSCRLKRVQQKRALEREKSHLVAEVDELKRELSRLLSERDDYRLQCESLADGTWKSPSHRHICTLAGKIKTSVITPRRIKQKCLC</sequence>
<feature type="coiled-coil region" evidence="8">
    <location>
        <begin position="96"/>
        <end position="130"/>
    </location>
</feature>
<dbReference type="Gene3D" id="1.20.5.170">
    <property type="match status" value="1"/>
</dbReference>
<dbReference type="InterPro" id="IPR008917">
    <property type="entry name" value="TF_DNA-bd_sf"/>
</dbReference>
<comment type="similarity">
    <text evidence="2">Belongs to the bZIP family. Maf subfamily.</text>
</comment>
<keyword evidence="11" id="KW-1185">Reference proteome</keyword>
<dbReference type="GeneTree" id="ENSGT00940000160486"/>
<dbReference type="SUPFAM" id="SSF47454">
    <property type="entry name" value="A DNA-binding domain in eukaryotic transcription factors"/>
    <property type="match status" value="1"/>
</dbReference>
<keyword evidence="6" id="KW-0804">Transcription</keyword>
<evidence type="ECO:0000256" key="1">
    <source>
        <dbReference type="ARBA" id="ARBA00004123"/>
    </source>
</evidence>
<dbReference type="GO" id="GO:0000978">
    <property type="term" value="F:RNA polymerase II cis-regulatory region sequence-specific DNA binding"/>
    <property type="evidence" value="ECO:0007669"/>
    <property type="project" value="TreeGrafter"/>
</dbReference>
<evidence type="ECO:0000256" key="6">
    <source>
        <dbReference type="ARBA" id="ARBA00023163"/>
    </source>
</evidence>
<dbReference type="GO" id="GO:0000981">
    <property type="term" value="F:DNA-binding transcription factor activity, RNA polymerase II-specific"/>
    <property type="evidence" value="ECO:0007669"/>
    <property type="project" value="TreeGrafter"/>
</dbReference>
<evidence type="ECO:0000313" key="10">
    <source>
        <dbReference type="Ensembl" id="ENSPNAP00000003161.2"/>
    </source>
</evidence>
<evidence type="ECO:0000256" key="8">
    <source>
        <dbReference type="SAM" id="Coils"/>
    </source>
</evidence>
<keyword evidence="3" id="KW-0678">Repressor</keyword>
<dbReference type="SUPFAM" id="SSF57959">
    <property type="entry name" value="Leucine zipper domain"/>
    <property type="match status" value="1"/>
</dbReference>
<evidence type="ECO:0000256" key="5">
    <source>
        <dbReference type="ARBA" id="ARBA00023125"/>
    </source>
</evidence>
<dbReference type="PROSITE" id="PS50217">
    <property type="entry name" value="BZIP"/>
    <property type="match status" value="1"/>
</dbReference>
<evidence type="ECO:0000256" key="3">
    <source>
        <dbReference type="ARBA" id="ARBA00022491"/>
    </source>
</evidence>
<dbReference type="FunFam" id="1.20.5.170:FF:000011">
    <property type="entry name" value="Transcription factor MafG, putative"/>
    <property type="match status" value="1"/>
</dbReference>
<dbReference type="InterPro" id="IPR024874">
    <property type="entry name" value="Transcription_factor_Maf_fam"/>
</dbReference>
<dbReference type="InterPro" id="IPR004826">
    <property type="entry name" value="bZIP_Maf"/>
</dbReference>
<dbReference type="Ensembl" id="ENSPNAT00000009192.2">
    <property type="protein sequence ID" value="ENSPNAP00000003161.2"/>
    <property type="gene ID" value="ENSPNAG00000009555.2"/>
</dbReference>